<evidence type="ECO:0000256" key="1">
    <source>
        <dbReference type="ARBA" id="ARBA00010296"/>
    </source>
</evidence>
<proteinExistence type="inferred from homology"/>
<evidence type="ECO:0000256" key="7">
    <source>
        <dbReference type="SAM" id="SignalP"/>
    </source>
</evidence>
<keyword evidence="4" id="KW-0472">Membrane</keyword>
<reference evidence="8 9" key="1">
    <citation type="submission" date="2017-09" db="EMBL/GenBank/DDBJ databases">
        <title>The Catabolism of 3,6-Dichlorosalicylic acid is Initiated by the Cytochrome P450 Monooxygenase DsmABC in Rhizorhabdus dicambivorans Ndbn-20.</title>
        <authorList>
            <person name="Na L."/>
        </authorList>
    </citation>
    <scope>NUCLEOTIDE SEQUENCE [LARGE SCALE GENOMIC DNA]</scope>
    <source>
        <strain evidence="8 9">Ndbn-20m</strain>
    </source>
</reference>
<dbReference type="PROSITE" id="PS51257">
    <property type="entry name" value="PROKAR_LIPOPROTEIN"/>
    <property type="match status" value="1"/>
</dbReference>
<accession>A0A2A4FT26</accession>
<evidence type="ECO:0000256" key="4">
    <source>
        <dbReference type="ARBA" id="ARBA00023136"/>
    </source>
</evidence>
<comment type="similarity">
    <text evidence="1">Belongs to the EcnA/EcnB lipoprotein family.</text>
</comment>
<dbReference type="EMBL" id="NWUF01000016">
    <property type="protein sequence ID" value="PCE41299.1"/>
    <property type="molecule type" value="Genomic_DNA"/>
</dbReference>
<dbReference type="KEGG" id="rdi:CMV14_10385"/>
<evidence type="ECO:0000256" key="5">
    <source>
        <dbReference type="ARBA" id="ARBA00023139"/>
    </source>
</evidence>
<protein>
    <submittedName>
        <fullName evidence="8">Entericidin, EcnA/B family</fullName>
    </submittedName>
</protein>
<evidence type="ECO:0000256" key="6">
    <source>
        <dbReference type="ARBA" id="ARBA00023288"/>
    </source>
</evidence>
<dbReference type="GO" id="GO:0016020">
    <property type="term" value="C:membrane"/>
    <property type="evidence" value="ECO:0007669"/>
    <property type="project" value="InterPro"/>
</dbReference>
<evidence type="ECO:0000313" key="9">
    <source>
        <dbReference type="Proteomes" id="UP000218934"/>
    </source>
</evidence>
<dbReference type="InterPro" id="IPR012556">
    <property type="entry name" value="Entericidin"/>
</dbReference>
<dbReference type="Proteomes" id="UP000218934">
    <property type="component" value="Unassembled WGS sequence"/>
</dbReference>
<dbReference type="OrthoDB" id="7363288at2"/>
<keyword evidence="6" id="KW-0449">Lipoprotein</keyword>
<keyword evidence="3 7" id="KW-0732">Signal</keyword>
<dbReference type="RefSeq" id="WP_066964954.1">
    <property type="nucleotide sequence ID" value="NZ_CP023449.1"/>
</dbReference>
<organism evidence="8 9">
    <name type="scientific">Rhizorhabdus dicambivorans</name>
    <dbReference type="NCBI Taxonomy" id="1850238"/>
    <lineage>
        <taxon>Bacteria</taxon>
        <taxon>Pseudomonadati</taxon>
        <taxon>Pseudomonadota</taxon>
        <taxon>Alphaproteobacteria</taxon>
        <taxon>Sphingomonadales</taxon>
        <taxon>Sphingomonadaceae</taxon>
        <taxon>Rhizorhabdus</taxon>
    </lineage>
</organism>
<dbReference type="Pfam" id="PF08085">
    <property type="entry name" value="Entericidin"/>
    <property type="match status" value="1"/>
</dbReference>
<dbReference type="GO" id="GO:0009636">
    <property type="term" value="P:response to toxic substance"/>
    <property type="evidence" value="ECO:0007669"/>
    <property type="project" value="InterPro"/>
</dbReference>
<dbReference type="AlphaFoldDB" id="A0A2A4FT26"/>
<gene>
    <name evidence="8" type="ORF">COO09_15695</name>
</gene>
<keyword evidence="2" id="KW-1003">Cell membrane</keyword>
<name>A0A2A4FT26_9SPHN</name>
<keyword evidence="5" id="KW-0564">Palmitate</keyword>
<evidence type="ECO:0000256" key="3">
    <source>
        <dbReference type="ARBA" id="ARBA00022729"/>
    </source>
</evidence>
<comment type="caution">
    <text evidence="8">The sequence shown here is derived from an EMBL/GenBank/DDBJ whole genome shotgun (WGS) entry which is preliminary data.</text>
</comment>
<feature type="signal peptide" evidence="7">
    <location>
        <begin position="1"/>
        <end position="19"/>
    </location>
</feature>
<keyword evidence="9" id="KW-1185">Reference proteome</keyword>
<evidence type="ECO:0000313" key="8">
    <source>
        <dbReference type="EMBL" id="PCE41299.1"/>
    </source>
</evidence>
<feature type="chain" id="PRO_5012697816" evidence="7">
    <location>
        <begin position="20"/>
        <end position="41"/>
    </location>
</feature>
<evidence type="ECO:0000256" key="2">
    <source>
        <dbReference type="ARBA" id="ARBA00022475"/>
    </source>
</evidence>
<sequence>MRKMLSLALLGCVIVTLSACNTVKGLGRDIQSVGEAGDKAL</sequence>